<organism evidence="1 2">
    <name type="scientific">Dyella choica</name>
    <dbReference type="NCBI Taxonomy" id="1927959"/>
    <lineage>
        <taxon>Bacteria</taxon>
        <taxon>Pseudomonadati</taxon>
        <taxon>Pseudomonadota</taxon>
        <taxon>Gammaproteobacteria</taxon>
        <taxon>Lysobacterales</taxon>
        <taxon>Rhodanobacteraceae</taxon>
        <taxon>Dyella</taxon>
    </lineage>
</organism>
<proteinExistence type="predicted"/>
<dbReference type="PROSITE" id="PS51257">
    <property type="entry name" value="PROKAR_LIPOPROTEIN"/>
    <property type="match status" value="1"/>
</dbReference>
<dbReference type="RefSeq" id="WP_126684531.1">
    <property type="nucleotide sequence ID" value="NZ_RYYV01000006.1"/>
</dbReference>
<evidence type="ECO:0000313" key="2">
    <source>
        <dbReference type="Proteomes" id="UP000274358"/>
    </source>
</evidence>
<protein>
    <submittedName>
        <fullName evidence="1">Uncharacterized protein</fullName>
    </submittedName>
</protein>
<reference evidence="1 2" key="1">
    <citation type="submission" date="2018-12" db="EMBL/GenBank/DDBJ databases">
        <title>Dyella dinghuensis sp. nov. DHOA06 and Dyella choica sp. nov. 4M-K27, isolated from forest soil.</title>
        <authorList>
            <person name="Qiu L.-H."/>
            <person name="Gao Z.-H."/>
        </authorList>
    </citation>
    <scope>NUCLEOTIDE SEQUENCE [LARGE SCALE GENOMIC DNA]</scope>
    <source>
        <strain evidence="1 2">4M-K27</strain>
    </source>
</reference>
<accession>A0A432M6Y1</accession>
<name>A0A432M6Y1_9GAMM</name>
<dbReference type="OrthoDB" id="7223136at2"/>
<comment type="caution">
    <text evidence="1">The sequence shown here is derived from an EMBL/GenBank/DDBJ whole genome shotgun (WGS) entry which is preliminary data.</text>
</comment>
<sequence length="131" mass="13878">MQAIMRIVIVAALVLGLAGCYHIIKMPDIATASIYGPEISGGTLSPQEVASLSSWMKAHNAGWRGLMASLPAPVAMAVVMRTQDGRQTTLNLFEAKDGAATAYLFQPSPTLPRERDLSKADVIALRAAVGK</sequence>
<evidence type="ECO:0000313" key="1">
    <source>
        <dbReference type="EMBL" id="RUL75966.1"/>
    </source>
</evidence>
<dbReference type="EMBL" id="RYYV01000006">
    <property type="protein sequence ID" value="RUL75966.1"/>
    <property type="molecule type" value="Genomic_DNA"/>
</dbReference>
<gene>
    <name evidence="1" type="ORF">EKH80_09585</name>
</gene>
<dbReference type="AlphaFoldDB" id="A0A432M6Y1"/>
<keyword evidence="2" id="KW-1185">Reference proteome</keyword>
<dbReference type="Proteomes" id="UP000274358">
    <property type="component" value="Unassembled WGS sequence"/>
</dbReference>